<dbReference type="Proteomes" id="UP000053958">
    <property type="component" value="Unassembled WGS sequence"/>
</dbReference>
<protein>
    <recommendedName>
        <fullName evidence="6">FAD-binding PCMH-type domain-containing protein</fullName>
    </recommendedName>
</protein>
<dbReference type="PANTHER" id="PTHR42973:SF39">
    <property type="entry name" value="FAD-BINDING PCMH-TYPE DOMAIN-CONTAINING PROTEIN"/>
    <property type="match status" value="1"/>
</dbReference>
<evidence type="ECO:0000256" key="1">
    <source>
        <dbReference type="ARBA" id="ARBA00001974"/>
    </source>
</evidence>
<evidence type="ECO:0000256" key="5">
    <source>
        <dbReference type="ARBA" id="ARBA00023002"/>
    </source>
</evidence>
<dbReference type="AlphaFoldDB" id="A0A0F4YK13"/>
<dbReference type="PANTHER" id="PTHR42973">
    <property type="entry name" value="BINDING OXIDOREDUCTASE, PUTATIVE (AFU_ORTHOLOGUE AFUA_1G17690)-RELATED"/>
    <property type="match status" value="1"/>
</dbReference>
<comment type="cofactor">
    <cofactor evidence="1">
        <name>FAD</name>
        <dbReference type="ChEBI" id="CHEBI:57692"/>
    </cofactor>
</comment>
<feature type="domain" description="FAD-binding PCMH-type" evidence="6">
    <location>
        <begin position="16"/>
        <end position="206"/>
    </location>
</feature>
<gene>
    <name evidence="7" type="ORF">T310_7583</name>
</gene>
<dbReference type="RefSeq" id="XP_013325077.1">
    <property type="nucleotide sequence ID" value="XM_013469623.1"/>
</dbReference>
<evidence type="ECO:0000256" key="4">
    <source>
        <dbReference type="ARBA" id="ARBA00022827"/>
    </source>
</evidence>
<dbReference type="Pfam" id="PF01565">
    <property type="entry name" value="FAD_binding_4"/>
    <property type="match status" value="1"/>
</dbReference>
<dbReference type="GO" id="GO:0016491">
    <property type="term" value="F:oxidoreductase activity"/>
    <property type="evidence" value="ECO:0007669"/>
    <property type="project" value="UniProtKB-KW"/>
</dbReference>
<accession>A0A0F4YK13</accession>
<dbReference type="InterPro" id="IPR036318">
    <property type="entry name" value="FAD-bd_PCMH-like_sf"/>
</dbReference>
<reference evidence="7 8" key="1">
    <citation type="submission" date="2015-04" db="EMBL/GenBank/DDBJ databases">
        <authorList>
            <person name="Heijne W.H."/>
            <person name="Fedorova N.D."/>
            <person name="Nierman W.C."/>
            <person name="Vollebregt A.W."/>
            <person name="Zhao Z."/>
            <person name="Wu L."/>
            <person name="Kumar M."/>
            <person name="Stam H."/>
            <person name="van den Berg M.A."/>
            <person name="Pel H.J."/>
        </authorList>
    </citation>
    <scope>NUCLEOTIDE SEQUENCE [LARGE SCALE GENOMIC DNA]</scope>
    <source>
        <strain evidence="7 8">CBS 393.64</strain>
    </source>
</reference>
<comment type="caution">
    <text evidence="7">The sequence shown here is derived from an EMBL/GenBank/DDBJ whole genome shotgun (WGS) entry which is preliminary data.</text>
</comment>
<dbReference type="STRING" id="1408163.A0A0F4YK13"/>
<dbReference type="InterPro" id="IPR006094">
    <property type="entry name" value="Oxid_FAD_bind_N"/>
</dbReference>
<dbReference type="Gene3D" id="3.40.462.20">
    <property type="match status" value="1"/>
</dbReference>
<dbReference type="InterPro" id="IPR016166">
    <property type="entry name" value="FAD-bd_PCMH"/>
</dbReference>
<name>A0A0F4YK13_RASE3</name>
<dbReference type="InterPro" id="IPR050416">
    <property type="entry name" value="FAD-linked_Oxidoreductase"/>
</dbReference>
<dbReference type="GeneID" id="25319854"/>
<proteinExistence type="inferred from homology"/>
<dbReference type="InterPro" id="IPR016169">
    <property type="entry name" value="FAD-bd_PCMH_sub2"/>
</dbReference>
<evidence type="ECO:0000256" key="2">
    <source>
        <dbReference type="ARBA" id="ARBA00005466"/>
    </source>
</evidence>
<dbReference type="InterPro" id="IPR016167">
    <property type="entry name" value="FAD-bd_PCMH_sub1"/>
</dbReference>
<dbReference type="GO" id="GO:0071949">
    <property type="term" value="F:FAD binding"/>
    <property type="evidence" value="ECO:0007669"/>
    <property type="project" value="InterPro"/>
</dbReference>
<comment type="similarity">
    <text evidence="2">Belongs to the oxygen-dependent FAD-linked oxidoreductase family.</text>
</comment>
<keyword evidence="8" id="KW-1185">Reference proteome</keyword>
<dbReference type="SUPFAM" id="SSF56176">
    <property type="entry name" value="FAD-binding/transporter-associated domain-like"/>
    <property type="match status" value="1"/>
</dbReference>
<keyword evidence="4" id="KW-0274">FAD</keyword>
<sequence>MKNHITPALAQDLRSQLDASTKLVTPSSPDYGTAIMRWSDTAVRPAVWRRGIPSDWKFASQHQLDLAVKGGGHSTGGTSSSEGGLVIDLAQMRQVTVNEEEKIITAQGGALWGDVDKTAAQYGLATVSGTVSHTGIGGLTLGGGFGWLSGEHGPVIDNLVGAKVVIANGEILNASETENQDLFWAIRGAGHNFGVTVEFRYQAYEQPNPIYAGRLVFSPDKLSKLMNVLNERHWSPNPKAGLHCIFAKPSSDATGPKINVVLFYNGDEQAARKHFGGIFDLGPETTSLSSIPYPQVNELLNDMARPGGRRALKGATFTPPIRIEFVQWLWEEFTRKLREEPDLDQDRTFFTIEFYDMTQIAKVTVEATAFPTRGFYQGGMLGITWSDPRKDDQFREWGRYLQSKCRDEIKKIVAQPQSGTILEYANYSEPGDLNYHAPFGVNQKKLARLKAKFDPACLFHRTNPITPEFD</sequence>
<dbReference type="EMBL" id="LASV01000453">
    <property type="protein sequence ID" value="KKA18465.1"/>
    <property type="molecule type" value="Genomic_DNA"/>
</dbReference>
<evidence type="ECO:0000313" key="7">
    <source>
        <dbReference type="EMBL" id="KKA18465.1"/>
    </source>
</evidence>
<keyword evidence="5" id="KW-0560">Oxidoreductase</keyword>
<dbReference type="Gene3D" id="3.30.43.10">
    <property type="entry name" value="Uridine Diphospho-n-acetylenolpyruvylglucosamine Reductase, domain 2"/>
    <property type="match status" value="1"/>
</dbReference>
<evidence type="ECO:0000259" key="6">
    <source>
        <dbReference type="PROSITE" id="PS51387"/>
    </source>
</evidence>
<organism evidence="7 8">
    <name type="scientific">Rasamsonia emersonii (strain ATCC 16479 / CBS 393.64 / IMI 116815)</name>
    <dbReference type="NCBI Taxonomy" id="1408163"/>
    <lineage>
        <taxon>Eukaryota</taxon>
        <taxon>Fungi</taxon>
        <taxon>Dikarya</taxon>
        <taxon>Ascomycota</taxon>
        <taxon>Pezizomycotina</taxon>
        <taxon>Eurotiomycetes</taxon>
        <taxon>Eurotiomycetidae</taxon>
        <taxon>Eurotiales</taxon>
        <taxon>Trichocomaceae</taxon>
        <taxon>Rasamsonia</taxon>
    </lineage>
</organism>
<dbReference type="Gene3D" id="3.30.465.10">
    <property type="match status" value="1"/>
</dbReference>
<evidence type="ECO:0000256" key="3">
    <source>
        <dbReference type="ARBA" id="ARBA00022630"/>
    </source>
</evidence>
<dbReference type="PROSITE" id="PS51387">
    <property type="entry name" value="FAD_PCMH"/>
    <property type="match status" value="1"/>
</dbReference>
<keyword evidence="3" id="KW-0285">Flavoprotein</keyword>
<evidence type="ECO:0000313" key="8">
    <source>
        <dbReference type="Proteomes" id="UP000053958"/>
    </source>
</evidence>
<dbReference type="OrthoDB" id="415825at2759"/>